<organism evidence="1 2">
    <name type="scientific">Tahibacter soli</name>
    <dbReference type="NCBI Taxonomy" id="2983605"/>
    <lineage>
        <taxon>Bacteria</taxon>
        <taxon>Pseudomonadati</taxon>
        <taxon>Pseudomonadota</taxon>
        <taxon>Gammaproteobacteria</taxon>
        <taxon>Lysobacterales</taxon>
        <taxon>Rhodanobacteraceae</taxon>
        <taxon>Tahibacter</taxon>
    </lineage>
</organism>
<dbReference type="Proteomes" id="UP001139971">
    <property type="component" value="Unassembled WGS sequence"/>
</dbReference>
<name>A0A9X4BHL1_9GAMM</name>
<reference evidence="1" key="1">
    <citation type="submission" date="2023-02" db="EMBL/GenBank/DDBJ databases">
        <title>Tahibacter soli sp. nov. isolated from soil.</title>
        <authorList>
            <person name="Baek J.H."/>
            <person name="Lee J.K."/>
            <person name="Choi D.G."/>
            <person name="Jeon C.O."/>
        </authorList>
    </citation>
    <scope>NUCLEOTIDE SEQUENCE</scope>
    <source>
        <strain evidence="1">BL</strain>
    </source>
</reference>
<keyword evidence="2" id="KW-1185">Reference proteome</keyword>
<accession>A0A9X4BHL1</accession>
<dbReference type="Gene3D" id="2.160.20.10">
    <property type="entry name" value="Single-stranded right-handed beta-helix, Pectin lyase-like"/>
    <property type="match status" value="1"/>
</dbReference>
<dbReference type="EMBL" id="JAOVZO020000015">
    <property type="protein sequence ID" value="MDC8013001.1"/>
    <property type="molecule type" value="Genomic_DNA"/>
</dbReference>
<evidence type="ECO:0008006" key="3">
    <source>
        <dbReference type="Google" id="ProtNLM"/>
    </source>
</evidence>
<protein>
    <recommendedName>
        <fullName evidence="3">Right handed beta helix domain-containing protein</fullName>
    </recommendedName>
</protein>
<evidence type="ECO:0000313" key="1">
    <source>
        <dbReference type="EMBL" id="MDC8013001.1"/>
    </source>
</evidence>
<proteinExistence type="predicted"/>
<comment type="caution">
    <text evidence="1">The sequence shown here is derived from an EMBL/GenBank/DDBJ whole genome shotgun (WGS) entry which is preliminary data.</text>
</comment>
<dbReference type="AlphaFoldDB" id="A0A9X4BHL1"/>
<dbReference type="RefSeq" id="WP_263544691.1">
    <property type="nucleotide sequence ID" value="NZ_JAOVZO020000015.1"/>
</dbReference>
<dbReference type="InterPro" id="IPR011050">
    <property type="entry name" value="Pectin_lyase_fold/virulence"/>
</dbReference>
<dbReference type="InterPro" id="IPR012334">
    <property type="entry name" value="Pectin_lyas_fold"/>
</dbReference>
<sequence>MLYNRLTGEAGGTESYEINLPSGGTSFVIGNLIQQPSTSQNGAMLDYLSEPGNTNPDDHLFVVNNTFVNNRSAGTFVQIGAAAMSPALIRNNILFGNGTVSTQASAVVDHNLTGSAPMFVDAANFDYRLLPGVAAIDAGVDPGSGMGQSLMPTQQYRHPTEASSRSTAGAIDIGAYEWLPDLIFRASFE</sequence>
<evidence type="ECO:0000313" key="2">
    <source>
        <dbReference type="Proteomes" id="UP001139971"/>
    </source>
</evidence>
<gene>
    <name evidence="1" type="ORF">OD750_010640</name>
</gene>
<dbReference type="SUPFAM" id="SSF51126">
    <property type="entry name" value="Pectin lyase-like"/>
    <property type="match status" value="1"/>
</dbReference>